<evidence type="ECO:0000256" key="8">
    <source>
        <dbReference type="ARBA" id="ARBA00023180"/>
    </source>
</evidence>
<protein>
    <recommendedName>
        <fullName evidence="12">Reticulocalbin-3</fullName>
    </recommendedName>
</protein>
<evidence type="ECO:0000259" key="14">
    <source>
        <dbReference type="PROSITE" id="PS50222"/>
    </source>
</evidence>
<keyword evidence="3" id="KW-0479">Metal-binding</keyword>
<reference evidence="15" key="1">
    <citation type="submission" date="2025-08" db="UniProtKB">
        <authorList>
            <consortium name="Ensembl"/>
        </authorList>
    </citation>
    <scope>IDENTIFICATION</scope>
</reference>
<dbReference type="GO" id="GO:0015031">
    <property type="term" value="P:protein transport"/>
    <property type="evidence" value="ECO:0007669"/>
    <property type="project" value="UniProtKB-ARBA"/>
</dbReference>
<dbReference type="PROSITE" id="PS00018">
    <property type="entry name" value="EF_HAND_1"/>
    <property type="match status" value="5"/>
</dbReference>
<keyword evidence="9" id="KW-0143">Chaperone</keyword>
<dbReference type="SMART" id="SM00054">
    <property type="entry name" value="EFh"/>
    <property type="match status" value="6"/>
</dbReference>
<evidence type="ECO:0000256" key="6">
    <source>
        <dbReference type="ARBA" id="ARBA00022824"/>
    </source>
</evidence>
<dbReference type="PROSITE" id="PS50222">
    <property type="entry name" value="EF_HAND_2"/>
    <property type="match status" value="4"/>
</dbReference>
<feature type="domain" description="EF-hand" evidence="14">
    <location>
        <begin position="182"/>
        <end position="217"/>
    </location>
</feature>
<evidence type="ECO:0000256" key="4">
    <source>
        <dbReference type="ARBA" id="ARBA00022729"/>
    </source>
</evidence>
<evidence type="ECO:0000256" key="3">
    <source>
        <dbReference type="ARBA" id="ARBA00022723"/>
    </source>
</evidence>
<dbReference type="RefSeq" id="XP_019750589.1">
    <property type="nucleotide sequence ID" value="XM_019895030.1"/>
</dbReference>
<reference evidence="15" key="2">
    <citation type="submission" date="2025-09" db="UniProtKB">
        <authorList>
            <consortium name="Ensembl"/>
        </authorList>
    </citation>
    <scope>IDENTIFICATION</scope>
</reference>
<feature type="domain" description="EF-hand" evidence="14">
    <location>
        <begin position="258"/>
        <end position="293"/>
    </location>
</feature>
<feature type="domain" description="EF-hand" evidence="14">
    <location>
        <begin position="235"/>
        <end position="257"/>
    </location>
</feature>
<comment type="subunit">
    <text evidence="11">Interacts with PCSK6 (immature form including the propeptide); probably involved in the maturation and the secretion of PCSK6.</text>
</comment>
<dbReference type="PANTHER" id="PTHR10827">
    <property type="entry name" value="RETICULOCALBIN"/>
    <property type="match status" value="1"/>
</dbReference>
<dbReference type="GO" id="GO:0005788">
    <property type="term" value="C:endoplasmic reticulum lumen"/>
    <property type="evidence" value="ECO:0007669"/>
    <property type="project" value="UniProtKB-SubCell"/>
</dbReference>
<comment type="function">
    <text evidence="10">Probable molecular chaperone assisting protein biosynthesis and transport in the endoplasmic reticulum. Required for the proper biosynthesis and transport of pulmonary surfactant-associated protein A/SP-A, pulmonary surfactant-associated protein D/SP-D and the lipid transporter ABCA3. By regulating both the proper expression and the degradation through the endoplasmic reticulum-associated protein degradation pathway of these proteins plays a crucial role in pulmonary surfactant homeostasis. Has an anti-fibrotic activity by negatively regulating the secretion of type I and type III collagens. This calcium-binding protein also transiently associates with immature PCSK6 and regulates its secretion.</text>
</comment>
<dbReference type="AlphaFoldDB" id="A0A3Q2XJU1"/>
<dbReference type="SUPFAM" id="SSF47473">
    <property type="entry name" value="EF-hand"/>
    <property type="match status" value="2"/>
</dbReference>
<dbReference type="GeneID" id="109531018"/>
<evidence type="ECO:0000256" key="5">
    <source>
        <dbReference type="ARBA" id="ARBA00022737"/>
    </source>
</evidence>
<dbReference type="Ensembl" id="ENSHCOT00000006395.1">
    <property type="protein sequence ID" value="ENSHCOP00000004830.1"/>
    <property type="gene ID" value="ENSHCOG00000006390.1"/>
</dbReference>
<keyword evidence="8" id="KW-0325">Glycoprotein</keyword>
<dbReference type="InterPro" id="IPR011992">
    <property type="entry name" value="EF-hand-dom_pair"/>
</dbReference>
<evidence type="ECO:0000313" key="16">
    <source>
        <dbReference type="Proteomes" id="UP000264820"/>
    </source>
</evidence>
<evidence type="ECO:0000256" key="1">
    <source>
        <dbReference type="ARBA" id="ARBA00004319"/>
    </source>
</evidence>
<keyword evidence="5" id="KW-0677">Repeat</keyword>
<keyword evidence="16" id="KW-1185">Reference proteome</keyword>
<dbReference type="KEGG" id="hcq:109531018"/>
<evidence type="ECO:0000256" key="9">
    <source>
        <dbReference type="ARBA" id="ARBA00023186"/>
    </source>
</evidence>
<organism evidence="15 16">
    <name type="scientific">Hippocampus comes</name>
    <name type="common">Tiger tail seahorse</name>
    <dbReference type="NCBI Taxonomy" id="109280"/>
    <lineage>
        <taxon>Eukaryota</taxon>
        <taxon>Metazoa</taxon>
        <taxon>Chordata</taxon>
        <taxon>Craniata</taxon>
        <taxon>Vertebrata</taxon>
        <taxon>Euteleostomi</taxon>
        <taxon>Actinopterygii</taxon>
        <taxon>Neopterygii</taxon>
        <taxon>Teleostei</taxon>
        <taxon>Neoteleostei</taxon>
        <taxon>Acanthomorphata</taxon>
        <taxon>Syngnathiaria</taxon>
        <taxon>Syngnathiformes</taxon>
        <taxon>Syngnathoidei</taxon>
        <taxon>Syngnathidae</taxon>
        <taxon>Hippocampus</taxon>
    </lineage>
</organism>
<dbReference type="GeneTree" id="ENSGT01010000222360"/>
<evidence type="ECO:0000256" key="12">
    <source>
        <dbReference type="ARBA" id="ARBA00072696"/>
    </source>
</evidence>
<dbReference type="FunFam" id="1.10.238.10:FF:000104">
    <property type="entry name" value="calumenin isoform X1"/>
    <property type="match status" value="1"/>
</dbReference>
<evidence type="ECO:0000256" key="11">
    <source>
        <dbReference type="ARBA" id="ARBA00063143"/>
    </source>
</evidence>
<evidence type="ECO:0000256" key="2">
    <source>
        <dbReference type="ARBA" id="ARBA00006431"/>
    </source>
</evidence>
<comment type="subcellular location">
    <subcellularLocation>
        <location evidence="1">Endoplasmic reticulum lumen</location>
    </subcellularLocation>
</comment>
<evidence type="ECO:0000256" key="7">
    <source>
        <dbReference type="ARBA" id="ARBA00022837"/>
    </source>
</evidence>
<dbReference type="Proteomes" id="UP000264820">
    <property type="component" value="Unplaced"/>
</dbReference>
<feature type="chain" id="PRO_5018569018" description="Reticulocalbin-3" evidence="13">
    <location>
        <begin position="22"/>
        <end position="308"/>
    </location>
</feature>
<comment type="similarity">
    <text evidence="2">Belongs to the CREC family.</text>
</comment>
<feature type="signal peptide" evidence="13">
    <location>
        <begin position="1"/>
        <end position="21"/>
    </location>
</feature>
<dbReference type="Pfam" id="PF13202">
    <property type="entry name" value="EF-hand_5"/>
    <property type="match status" value="3"/>
</dbReference>
<sequence>MELRLFLMCFALCVASISGTATEDNRDEPPSRREHNDAENLDYDHKAFLGQEEAKTFDQLIPEESKERLGMLVDHIDEDKDGFVTMEEMKEWLTEVQRRWIYKNIDRQWEMLDINGDDLVSWEEYRDITYGNIDAKNEDGLSYSETMGRDERRFKIADQDGDQNANKKEFASFIHPEHFEHMEDIMVHEMMEDMDKNGDGVIDVGEYSGNTYRHVGKPKPQWVKMDRERFTELQDKNKDGKMDKEEMQDWISTTEYNQARAEAEHLILEADADKDGRLTKAEILDKYDVFVGSLATDFGEVLTQHDEL</sequence>
<dbReference type="PANTHER" id="PTHR10827:SF87">
    <property type="entry name" value="CALUMENIN-B"/>
    <property type="match status" value="1"/>
</dbReference>
<feature type="domain" description="EF-hand" evidence="14">
    <location>
        <begin position="64"/>
        <end position="99"/>
    </location>
</feature>
<evidence type="ECO:0000256" key="10">
    <source>
        <dbReference type="ARBA" id="ARBA00056975"/>
    </source>
</evidence>
<evidence type="ECO:0000313" key="15">
    <source>
        <dbReference type="Ensembl" id="ENSHCOP00000004830.1"/>
    </source>
</evidence>
<keyword evidence="4 13" id="KW-0732">Signal</keyword>
<evidence type="ECO:0000256" key="13">
    <source>
        <dbReference type="SAM" id="SignalP"/>
    </source>
</evidence>
<keyword evidence="6" id="KW-0256">Endoplasmic reticulum</keyword>
<dbReference type="GO" id="GO:0005509">
    <property type="term" value="F:calcium ion binding"/>
    <property type="evidence" value="ECO:0007669"/>
    <property type="project" value="InterPro"/>
</dbReference>
<accession>A0A3Q2XJU1</accession>
<dbReference type="Gene3D" id="1.10.238.10">
    <property type="entry name" value="EF-hand"/>
    <property type="match status" value="3"/>
</dbReference>
<dbReference type="InterPro" id="IPR018247">
    <property type="entry name" value="EF_Hand_1_Ca_BS"/>
</dbReference>
<dbReference type="InterPro" id="IPR002048">
    <property type="entry name" value="EF_hand_dom"/>
</dbReference>
<keyword evidence="7" id="KW-0106">Calcium</keyword>
<name>A0A3Q2XJU1_HIPCM</name>
<proteinExistence type="inferred from homology"/>
<dbReference type="OrthoDB" id="293868at2759"/>
<dbReference type="STRING" id="109280.ENSHCOP00000004830"/>